<accession>D5EMT2</accession>
<feature type="transmembrane region" description="Helical" evidence="1">
    <location>
        <begin position="423"/>
        <end position="442"/>
    </location>
</feature>
<dbReference type="RefSeq" id="WP_013044044.1">
    <property type="nucleotide sequence ID" value="NC_014008.1"/>
</dbReference>
<dbReference type="eggNOG" id="ENOG5033U5P">
    <property type="taxonomic scope" value="Bacteria"/>
</dbReference>
<evidence type="ECO:0000313" key="3">
    <source>
        <dbReference type="Proteomes" id="UP000000925"/>
    </source>
</evidence>
<keyword evidence="1" id="KW-0472">Membrane</keyword>
<reference evidence="2 3" key="1">
    <citation type="journal article" date="2010" name="Stand. Genomic Sci.">
        <title>Complete genome sequence of Coraliomargarita akajimensis type strain (04OKA010-24).</title>
        <authorList>
            <person name="Mavromatis K."/>
            <person name="Abt B."/>
            <person name="Brambilla E."/>
            <person name="Lapidus A."/>
            <person name="Copeland A."/>
            <person name="Deshpande S."/>
            <person name="Nolan M."/>
            <person name="Lucas S."/>
            <person name="Tice H."/>
            <person name="Cheng J.F."/>
            <person name="Han C."/>
            <person name="Detter J.C."/>
            <person name="Woyke T."/>
            <person name="Goodwin L."/>
            <person name="Pitluck S."/>
            <person name="Held B."/>
            <person name="Brettin T."/>
            <person name="Tapia R."/>
            <person name="Ivanova N."/>
            <person name="Mikhailova N."/>
            <person name="Pati A."/>
            <person name="Liolios K."/>
            <person name="Chen A."/>
            <person name="Palaniappan K."/>
            <person name="Land M."/>
            <person name="Hauser L."/>
            <person name="Chang Y.J."/>
            <person name="Jeffries C.D."/>
            <person name="Rohde M."/>
            <person name="Goker M."/>
            <person name="Bristow J."/>
            <person name="Eisen J.A."/>
            <person name="Markowitz V."/>
            <person name="Hugenholtz P."/>
            <person name="Klenk H.P."/>
            <person name="Kyrpides N.C."/>
        </authorList>
    </citation>
    <scope>NUCLEOTIDE SEQUENCE [LARGE SCALE GENOMIC DNA]</scope>
    <source>
        <strain evidence="3">DSM 45221 / IAM 15411 / JCM 23193 / KCTC 12865</strain>
    </source>
</reference>
<feature type="transmembrane region" description="Helical" evidence="1">
    <location>
        <begin position="59"/>
        <end position="81"/>
    </location>
</feature>
<dbReference type="HOGENOM" id="CLU_413176_0_0_0"/>
<dbReference type="AlphaFoldDB" id="D5EMT2"/>
<name>D5EMT2_CORAD</name>
<dbReference type="STRING" id="583355.Caka_2305"/>
<proteinExistence type="predicted"/>
<dbReference type="EMBL" id="CP001998">
    <property type="protein sequence ID" value="ADE55322.1"/>
    <property type="molecule type" value="Genomic_DNA"/>
</dbReference>
<sequence length="664" mass="74016">MPSCSELFTGLLLILIYGCSCAAIYNLLRARGQTITAAIALAIPLCQAVYSVIFQARFLSGSVLLGLLFSAATVVYSLHLIRTHHEQLKTDLLRAFGVARSYRWISIPFGFYLVYTFAQVLLLPPLNHDSLVYHLPRVCLYIQNNSLFLDSFTNYHQVIFPVGGDILFYPFIKLGTDAGLGIFSLTSYLSIGAACYAIARRQTSARIASTATLIVLSFTVLVLQAPSTKNDILAAAAGAGALLLTLESSSKTRFRNLILIGILCLFGTSIKTTFLAYIPGLALLLIYRTQLWSPTQISRRLLEAYNDRKLIVALTLPLLIMSQLWLYAWNIHNYTTWAGPEEFTHRNQQHDGIIGTIANLSRYAFQTAEIGILTDQFIAPAAGLSPPSESLQSVYESVASPLFGKAGATREEFAIQWIPHEDYAWFGPLGFALLLVGIPYSFRHPKLLIQITPALLYLLIVCAKVSWMPWNGRFMTLFFVSLIPILIGILQRVRSARLLNSLILLALGSMLYTRSLDANRYLFPIAPAINATKSLNNTPIAAQKLIRERFHTMWQPEPIEDITSYISTSELLSSIPEGARVAIFVGRHSRNYSLYRARPDIYWQPLNVIRSIGKISYPHALFLIERAEIDYLVTVDLKSSPEALPIRKQSTSGNFFLNMKASAP</sequence>
<keyword evidence="1" id="KW-1133">Transmembrane helix</keyword>
<feature type="transmembrane region" description="Helical" evidence="1">
    <location>
        <begin position="496"/>
        <end position="513"/>
    </location>
</feature>
<feature type="transmembrane region" description="Helical" evidence="1">
    <location>
        <begin position="178"/>
        <end position="199"/>
    </location>
</feature>
<protein>
    <submittedName>
        <fullName evidence="2">Uncharacterized protein</fullName>
    </submittedName>
</protein>
<feature type="transmembrane region" description="Helical" evidence="1">
    <location>
        <begin position="474"/>
        <end position="490"/>
    </location>
</feature>
<dbReference type="OrthoDB" id="446203at2"/>
<dbReference type="Proteomes" id="UP000000925">
    <property type="component" value="Chromosome"/>
</dbReference>
<organism evidence="2 3">
    <name type="scientific">Coraliomargarita akajimensis (strain DSM 45221 / IAM 15411 / JCM 23193 / KCTC 12865 / 04OKA010-24)</name>
    <dbReference type="NCBI Taxonomy" id="583355"/>
    <lineage>
        <taxon>Bacteria</taxon>
        <taxon>Pseudomonadati</taxon>
        <taxon>Verrucomicrobiota</taxon>
        <taxon>Opitutia</taxon>
        <taxon>Puniceicoccales</taxon>
        <taxon>Coraliomargaritaceae</taxon>
        <taxon>Coraliomargarita</taxon>
    </lineage>
</organism>
<feature type="transmembrane region" description="Helical" evidence="1">
    <location>
        <begin position="102"/>
        <end position="122"/>
    </location>
</feature>
<feature type="transmembrane region" description="Helical" evidence="1">
    <location>
        <begin position="448"/>
        <end position="467"/>
    </location>
</feature>
<feature type="transmembrane region" description="Helical" evidence="1">
    <location>
        <begin position="206"/>
        <end position="226"/>
    </location>
</feature>
<evidence type="ECO:0000256" key="1">
    <source>
        <dbReference type="SAM" id="Phobius"/>
    </source>
</evidence>
<feature type="transmembrane region" description="Helical" evidence="1">
    <location>
        <begin position="6"/>
        <end position="28"/>
    </location>
</feature>
<dbReference type="KEGG" id="caa:Caka_2305"/>
<feature type="transmembrane region" description="Helical" evidence="1">
    <location>
        <begin position="310"/>
        <end position="329"/>
    </location>
</feature>
<gene>
    <name evidence="2" type="ordered locus">Caka_2305</name>
</gene>
<keyword evidence="3" id="KW-1185">Reference proteome</keyword>
<feature type="transmembrane region" description="Helical" evidence="1">
    <location>
        <begin position="35"/>
        <end position="53"/>
    </location>
</feature>
<feature type="transmembrane region" description="Helical" evidence="1">
    <location>
        <begin position="257"/>
        <end position="287"/>
    </location>
</feature>
<keyword evidence="1" id="KW-0812">Transmembrane</keyword>
<evidence type="ECO:0000313" key="2">
    <source>
        <dbReference type="EMBL" id="ADE55322.1"/>
    </source>
</evidence>